<dbReference type="VEuPathDB" id="VectorBase:PPAI003182"/>
<feature type="domain" description="Helitron helicase-like" evidence="2">
    <location>
        <begin position="116"/>
        <end position="184"/>
    </location>
</feature>
<reference evidence="3" key="1">
    <citation type="submission" date="2022-08" db="UniProtKB">
        <authorList>
            <consortium name="EnsemblMetazoa"/>
        </authorList>
    </citation>
    <scope>IDENTIFICATION</scope>
    <source>
        <strain evidence="3">Israel</strain>
    </source>
</reference>
<dbReference type="Proteomes" id="UP000092462">
    <property type="component" value="Unassembled WGS sequence"/>
</dbReference>
<dbReference type="InterPro" id="IPR025476">
    <property type="entry name" value="Helitron_helicase-like"/>
</dbReference>
<feature type="compositionally biased region" description="Basic and acidic residues" evidence="1">
    <location>
        <begin position="70"/>
        <end position="80"/>
    </location>
</feature>
<accession>A0A1B0D6S3</accession>
<evidence type="ECO:0000259" key="2">
    <source>
        <dbReference type="Pfam" id="PF14214"/>
    </source>
</evidence>
<dbReference type="AlphaFoldDB" id="A0A1B0D6S3"/>
<dbReference type="EnsemblMetazoa" id="PPAI003182-RA">
    <property type="protein sequence ID" value="PPAI003182-PA"/>
    <property type="gene ID" value="PPAI003182"/>
</dbReference>
<feature type="region of interest" description="Disordered" evidence="1">
    <location>
        <begin position="1"/>
        <end position="48"/>
    </location>
</feature>
<protein>
    <recommendedName>
        <fullName evidence="2">Helitron helicase-like domain-containing protein</fullName>
    </recommendedName>
</protein>
<evidence type="ECO:0000313" key="4">
    <source>
        <dbReference type="Proteomes" id="UP000092462"/>
    </source>
</evidence>
<dbReference type="PANTHER" id="PTHR45786">
    <property type="entry name" value="DNA BINDING PROTEIN-LIKE"/>
    <property type="match status" value="1"/>
</dbReference>
<organism evidence="3 4">
    <name type="scientific">Phlebotomus papatasi</name>
    <name type="common">Sandfly</name>
    <dbReference type="NCBI Taxonomy" id="29031"/>
    <lineage>
        <taxon>Eukaryota</taxon>
        <taxon>Metazoa</taxon>
        <taxon>Ecdysozoa</taxon>
        <taxon>Arthropoda</taxon>
        <taxon>Hexapoda</taxon>
        <taxon>Insecta</taxon>
        <taxon>Pterygota</taxon>
        <taxon>Neoptera</taxon>
        <taxon>Endopterygota</taxon>
        <taxon>Diptera</taxon>
        <taxon>Nematocera</taxon>
        <taxon>Psychodoidea</taxon>
        <taxon>Psychodidae</taxon>
        <taxon>Phlebotomus</taxon>
        <taxon>Phlebotomus</taxon>
    </lineage>
</organism>
<evidence type="ECO:0000313" key="3">
    <source>
        <dbReference type="EnsemblMetazoa" id="PPAI003182-PA"/>
    </source>
</evidence>
<keyword evidence="4" id="KW-1185">Reference proteome</keyword>
<feature type="compositionally biased region" description="Basic residues" evidence="1">
    <location>
        <begin position="8"/>
        <end position="31"/>
    </location>
</feature>
<proteinExistence type="predicted"/>
<dbReference type="EMBL" id="AJVK01026233">
    <property type="status" value="NOT_ANNOTATED_CDS"/>
    <property type="molecule type" value="Genomic_DNA"/>
</dbReference>
<feature type="region of interest" description="Disordered" evidence="1">
    <location>
        <begin position="61"/>
        <end position="89"/>
    </location>
</feature>
<sequence>MEESKTTGGKKKQRPKRSLSGRKEKAKKKVARTQGSSQEFTQEDPPLNLVSALPEESVVQVSAPQRSCRRKDNVQTERKVSSITDSSRSPLDFGPPVHFVGIDEEPVEIRENNIIHAGVRVLLPSTFPGSPRNMHQRYVDAMAMMAELGKPDLFITMSCNPSWPEITNNIQPHMNSEDQVVLACRYRISETWTPTCSFFDCAGATRQIIHSTASR</sequence>
<dbReference type="EMBL" id="AJVK01026232">
    <property type="status" value="NOT_ANNOTATED_CDS"/>
    <property type="molecule type" value="Genomic_DNA"/>
</dbReference>
<dbReference type="Pfam" id="PF14214">
    <property type="entry name" value="Helitron_like_N"/>
    <property type="match status" value="1"/>
</dbReference>
<name>A0A1B0D6S3_PHLPP</name>
<dbReference type="VEuPathDB" id="VectorBase:PPAPM1_003634"/>
<evidence type="ECO:0000256" key="1">
    <source>
        <dbReference type="SAM" id="MobiDB-lite"/>
    </source>
</evidence>
<dbReference type="PANTHER" id="PTHR45786:SF74">
    <property type="entry name" value="ATP-DEPENDENT DNA HELICASE"/>
    <property type="match status" value="1"/>
</dbReference>